<dbReference type="AlphaFoldDB" id="A0A8H3C2E1"/>
<evidence type="ECO:0000313" key="3">
    <source>
        <dbReference type="Proteomes" id="UP000663850"/>
    </source>
</evidence>
<evidence type="ECO:0000313" key="2">
    <source>
        <dbReference type="EMBL" id="CAE6473257.1"/>
    </source>
</evidence>
<comment type="caution">
    <text evidence="2">The sequence shown here is derived from an EMBL/GenBank/DDBJ whole genome shotgun (WGS) entry which is preliminary data.</text>
</comment>
<evidence type="ECO:0000256" key="1">
    <source>
        <dbReference type="SAM" id="MobiDB-lite"/>
    </source>
</evidence>
<name>A0A8H3C2E1_9AGAM</name>
<gene>
    <name evidence="2" type="ORF">RDB_LOCUS65261</name>
</gene>
<reference evidence="2" key="1">
    <citation type="submission" date="2021-01" db="EMBL/GenBank/DDBJ databases">
        <authorList>
            <person name="Kaushik A."/>
        </authorList>
    </citation>
    <scope>NUCLEOTIDE SEQUENCE</scope>
    <source>
        <strain evidence="2">Type strain: AG8-Rh-89/</strain>
    </source>
</reference>
<accession>A0A8H3C2E1</accession>
<proteinExistence type="predicted"/>
<dbReference type="Proteomes" id="UP000663850">
    <property type="component" value="Unassembled WGS sequence"/>
</dbReference>
<protein>
    <submittedName>
        <fullName evidence="2">Uncharacterized protein</fullName>
    </submittedName>
</protein>
<organism evidence="2 3">
    <name type="scientific">Rhizoctonia solani</name>
    <dbReference type="NCBI Taxonomy" id="456999"/>
    <lineage>
        <taxon>Eukaryota</taxon>
        <taxon>Fungi</taxon>
        <taxon>Dikarya</taxon>
        <taxon>Basidiomycota</taxon>
        <taxon>Agaricomycotina</taxon>
        <taxon>Agaricomycetes</taxon>
        <taxon>Cantharellales</taxon>
        <taxon>Ceratobasidiaceae</taxon>
        <taxon>Rhizoctonia</taxon>
    </lineage>
</organism>
<sequence>MASIRIIPSQTILTPPDLPSYLAGVHDLRPIVGKPTDEEIKGIHAVIRALNAIVHLYTVYDPNLSVQLSQHLFGAQMGTYYIPLLSAWLLSDVLWVDSCLSSQSFDKFATKSKFPILITRQDCADIALKSVYTPPTLPSHIPSTLDQVVGTPSVEDIKSAQGALRSAENLVTSPQLFDADLNMRLSQHLFDLQFARYMHDLGQGESISGGETVPPSVPQPVPEPQDVSDANPPAPSLEREKQVNTPIPPPEQVPETPSELAQLGEVMKEMRDATKESTGVLDNMNRILMSIKKDQCMTRTIGTICLVQKDPLNQRGVLASECGLPQLRCYFGSNRWDVSLNDHNITRYLRFFDTGANLIQEGDEFKLIDGKRDAAVGLLLAQLGIW</sequence>
<dbReference type="EMBL" id="CAJMWZ010003357">
    <property type="protein sequence ID" value="CAE6473257.1"/>
    <property type="molecule type" value="Genomic_DNA"/>
</dbReference>
<feature type="region of interest" description="Disordered" evidence="1">
    <location>
        <begin position="203"/>
        <end position="256"/>
    </location>
</feature>